<feature type="compositionally biased region" description="Basic residues" evidence="3">
    <location>
        <begin position="113"/>
        <end position="130"/>
    </location>
</feature>
<dbReference type="InterPro" id="IPR010982">
    <property type="entry name" value="Lambda_DNA-bd_dom_sf"/>
</dbReference>
<dbReference type="InterPro" id="IPR013847">
    <property type="entry name" value="POU"/>
</dbReference>
<dbReference type="SUPFAM" id="SSF47413">
    <property type="entry name" value="lambda repressor-like DNA-binding domains"/>
    <property type="match status" value="1"/>
</dbReference>
<evidence type="ECO:0000313" key="5">
    <source>
        <dbReference type="EMBL" id="MDO5457566.1"/>
    </source>
</evidence>
<dbReference type="Proteomes" id="UP001171751">
    <property type="component" value="Unassembled WGS sequence"/>
</dbReference>
<keyword evidence="6" id="KW-1185">Reference proteome</keyword>
<reference evidence="5" key="1">
    <citation type="submission" date="2023-07" db="EMBL/GenBank/DDBJ databases">
        <title>Between Cages and Wild: Unraveling the Impact of Captivity on Animal Microbiomes and Antimicrobial Resistance.</title>
        <authorList>
            <person name="Schmartz G.P."/>
            <person name="Rehner J."/>
            <person name="Schuff M.J."/>
            <person name="Becker S.L."/>
            <person name="Kravczyk M."/>
            <person name="Gurevich A."/>
            <person name="Francke R."/>
            <person name="Mueller R."/>
            <person name="Keller V."/>
            <person name="Keller A."/>
        </authorList>
    </citation>
    <scope>NUCLEOTIDE SEQUENCE</scope>
    <source>
        <strain evidence="5">S39M_St_73</strain>
    </source>
</reference>
<evidence type="ECO:0000259" key="4">
    <source>
        <dbReference type="PROSITE" id="PS50943"/>
    </source>
</evidence>
<protein>
    <submittedName>
        <fullName evidence="5">Helix-turn-helix transcriptional regulator</fullName>
    </submittedName>
</protein>
<sequence length="130" mass="14997">MDSQTIAQKIKNIRKELGYTQAEFGKALGNVSYSTVSDWENAKNVPSDANICKIAEISQGNLLDLFEDEPADETTQPSVDSQLVKELEEKNEELTMKNEELRNQLEEEEKERKKLQKKKKKLKKKIKKLK</sequence>
<dbReference type="PRINTS" id="PR00028">
    <property type="entry name" value="POUDOMAIN"/>
</dbReference>
<dbReference type="CDD" id="cd00093">
    <property type="entry name" value="HTH_XRE"/>
    <property type="match status" value="1"/>
</dbReference>
<evidence type="ECO:0000256" key="3">
    <source>
        <dbReference type="SAM" id="MobiDB-lite"/>
    </source>
</evidence>
<name>A0AA43UCS4_9LACT</name>
<dbReference type="SMART" id="SM00530">
    <property type="entry name" value="HTH_XRE"/>
    <property type="match status" value="1"/>
</dbReference>
<dbReference type="InterPro" id="IPR001387">
    <property type="entry name" value="Cro/C1-type_HTH"/>
</dbReference>
<dbReference type="AlphaFoldDB" id="A0AA43UCS4"/>
<dbReference type="GO" id="GO:0003677">
    <property type="term" value="F:DNA binding"/>
    <property type="evidence" value="ECO:0007669"/>
    <property type="project" value="UniProtKB-KW"/>
</dbReference>
<dbReference type="Pfam" id="PF01381">
    <property type="entry name" value="HTH_3"/>
    <property type="match status" value="1"/>
</dbReference>
<proteinExistence type="predicted"/>
<accession>A0AA43UCS4</accession>
<gene>
    <name evidence="5" type="ORF">Q4F26_04395</name>
</gene>
<evidence type="ECO:0000256" key="1">
    <source>
        <dbReference type="ARBA" id="ARBA00023125"/>
    </source>
</evidence>
<dbReference type="Gene3D" id="1.10.260.40">
    <property type="entry name" value="lambda repressor-like DNA-binding domains"/>
    <property type="match status" value="1"/>
</dbReference>
<evidence type="ECO:0000313" key="6">
    <source>
        <dbReference type="Proteomes" id="UP001171751"/>
    </source>
</evidence>
<keyword evidence="2" id="KW-0371">Homeobox</keyword>
<organism evidence="5 6">
    <name type="scientific">Atopococcus tabaci</name>
    <dbReference type="NCBI Taxonomy" id="269774"/>
    <lineage>
        <taxon>Bacteria</taxon>
        <taxon>Bacillati</taxon>
        <taxon>Bacillota</taxon>
        <taxon>Bacilli</taxon>
        <taxon>Lactobacillales</taxon>
        <taxon>Carnobacteriaceae</taxon>
        <taxon>Atopococcus</taxon>
    </lineage>
</organism>
<feature type="domain" description="HTH cro/C1-type" evidence="4">
    <location>
        <begin position="10"/>
        <end position="65"/>
    </location>
</feature>
<evidence type="ECO:0000256" key="2">
    <source>
        <dbReference type="ARBA" id="ARBA00023155"/>
    </source>
</evidence>
<feature type="compositionally biased region" description="Basic and acidic residues" evidence="3">
    <location>
        <begin position="89"/>
        <end position="105"/>
    </location>
</feature>
<keyword evidence="1" id="KW-0238">DNA-binding</keyword>
<dbReference type="PROSITE" id="PS50943">
    <property type="entry name" value="HTH_CROC1"/>
    <property type="match status" value="1"/>
</dbReference>
<feature type="region of interest" description="Disordered" evidence="3">
    <location>
        <begin position="89"/>
        <end position="130"/>
    </location>
</feature>
<dbReference type="EMBL" id="JAUNQW010000015">
    <property type="protein sequence ID" value="MDO5457566.1"/>
    <property type="molecule type" value="Genomic_DNA"/>
</dbReference>
<comment type="caution">
    <text evidence="5">The sequence shown here is derived from an EMBL/GenBank/DDBJ whole genome shotgun (WGS) entry which is preliminary data.</text>
</comment>